<accession>A0A7T4MUE0</accession>
<evidence type="ECO:0008006" key="5">
    <source>
        <dbReference type="Google" id="ProtNLM"/>
    </source>
</evidence>
<proteinExistence type="predicted"/>
<reference evidence="3 4" key="1">
    <citation type="submission" date="2020-12" db="EMBL/GenBank/DDBJ databases">
        <title>FDA dAtabase for Regulatory Grade micrObial Sequences (FDA-ARGOS): Supporting development and validation of Infectious Disease Dx tests.</title>
        <authorList>
            <person name="Sproer C."/>
            <person name="Gronow S."/>
            <person name="Severitt S."/>
            <person name="Schroder I."/>
            <person name="Tallon L."/>
            <person name="Sadzewicz L."/>
            <person name="Zhao X."/>
            <person name="Boylan J."/>
            <person name="Ott S."/>
            <person name="Bowen H."/>
            <person name="Vavikolanu K."/>
            <person name="Mehta A."/>
            <person name="Aluvathingal J."/>
            <person name="Nadendla S."/>
            <person name="Lowell S."/>
            <person name="Myers T."/>
            <person name="Yan Y."/>
            <person name="Sichtig H."/>
        </authorList>
    </citation>
    <scope>NUCLEOTIDE SEQUENCE [LARGE SCALE GENOMIC DNA]</scope>
    <source>
        <strain evidence="3 4">FDAARGOS_1001</strain>
    </source>
</reference>
<protein>
    <recommendedName>
        <fullName evidence="5">Cell division protein FtsL</fullName>
    </recommendedName>
</protein>
<sequence>MSAEPQQPDSAHDDSVPVALHLQAVRQRRLRLVGGGAQETETAEDAAPEADRPAGSARARRRPLASAPARARRRRIPLIIATFLGVLLTLGFALLMNITISQNQYDLVQLRAQEQDLTEKNQALNQEIEFQQAPQNLAARASQLGMVSQAQQAQLDLRTDKLNGTPQAAEALGEDPKEAAEQGRTNLIDPPKGSDTEAAQQAQQRAAEQQKKDEAAQKKADEQKKAQERASASPAASQSGQAGDGRGR</sequence>
<feature type="region of interest" description="Disordered" evidence="1">
    <location>
        <begin position="31"/>
        <end position="68"/>
    </location>
</feature>
<feature type="transmembrane region" description="Helical" evidence="2">
    <location>
        <begin position="78"/>
        <end position="100"/>
    </location>
</feature>
<keyword evidence="2" id="KW-0472">Membrane</keyword>
<evidence type="ECO:0000313" key="3">
    <source>
        <dbReference type="EMBL" id="QQC59806.1"/>
    </source>
</evidence>
<keyword evidence="2" id="KW-0812">Transmembrane</keyword>
<organism evidence="3 4">
    <name type="scientific">Rothia kristinae</name>
    <dbReference type="NCBI Taxonomy" id="37923"/>
    <lineage>
        <taxon>Bacteria</taxon>
        <taxon>Bacillati</taxon>
        <taxon>Actinomycetota</taxon>
        <taxon>Actinomycetes</taxon>
        <taxon>Micrococcales</taxon>
        <taxon>Micrococcaceae</taxon>
        <taxon>Rothia</taxon>
    </lineage>
</organism>
<feature type="compositionally biased region" description="Basic and acidic residues" evidence="1">
    <location>
        <begin position="208"/>
        <end position="228"/>
    </location>
</feature>
<keyword evidence="2" id="KW-1133">Transmembrane helix</keyword>
<feature type="compositionally biased region" description="Low complexity" evidence="1">
    <location>
        <begin position="229"/>
        <end position="241"/>
    </location>
</feature>
<evidence type="ECO:0000313" key="4">
    <source>
        <dbReference type="Proteomes" id="UP000595221"/>
    </source>
</evidence>
<dbReference type="RefSeq" id="WP_198490651.1">
    <property type="nucleotide sequence ID" value="NZ_CP066078.1"/>
</dbReference>
<feature type="region of interest" description="Disordered" evidence="1">
    <location>
        <begin position="169"/>
        <end position="248"/>
    </location>
</feature>
<gene>
    <name evidence="3" type="ORF">I6H58_02150</name>
</gene>
<evidence type="ECO:0000256" key="2">
    <source>
        <dbReference type="SAM" id="Phobius"/>
    </source>
</evidence>
<feature type="compositionally biased region" description="Low complexity" evidence="1">
    <location>
        <begin position="197"/>
        <end position="207"/>
    </location>
</feature>
<dbReference type="AlphaFoldDB" id="A0A7T4MUE0"/>
<name>A0A7T4MUE0_9MICC</name>
<dbReference type="Proteomes" id="UP000595221">
    <property type="component" value="Chromosome"/>
</dbReference>
<dbReference type="EMBL" id="CP066078">
    <property type="protein sequence ID" value="QQC59806.1"/>
    <property type="molecule type" value="Genomic_DNA"/>
</dbReference>
<evidence type="ECO:0000256" key="1">
    <source>
        <dbReference type="SAM" id="MobiDB-lite"/>
    </source>
</evidence>